<evidence type="ECO:0008006" key="4">
    <source>
        <dbReference type="Google" id="ProtNLM"/>
    </source>
</evidence>
<dbReference type="Proteomes" id="UP001165653">
    <property type="component" value="Unassembled WGS sequence"/>
</dbReference>
<dbReference type="EMBL" id="JAPDDR010000001">
    <property type="protein sequence ID" value="MCW1911953.1"/>
    <property type="molecule type" value="Genomic_DNA"/>
</dbReference>
<evidence type="ECO:0000256" key="1">
    <source>
        <dbReference type="SAM" id="Phobius"/>
    </source>
</evidence>
<gene>
    <name evidence="2" type="ORF">OJ996_00100</name>
</gene>
<keyword evidence="1" id="KW-0812">Transmembrane</keyword>
<organism evidence="2 3">
    <name type="scientific">Luteolibacter rhizosphaerae</name>
    <dbReference type="NCBI Taxonomy" id="2989719"/>
    <lineage>
        <taxon>Bacteria</taxon>
        <taxon>Pseudomonadati</taxon>
        <taxon>Verrucomicrobiota</taxon>
        <taxon>Verrucomicrobiia</taxon>
        <taxon>Verrucomicrobiales</taxon>
        <taxon>Verrucomicrobiaceae</taxon>
        <taxon>Luteolibacter</taxon>
    </lineage>
</organism>
<keyword evidence="1" id="KW-0472">Membrane</keyword>
<name>A0ABT3FWI7_9BACT</name>
<reference evidence="2" key="1">
    <citation type="submission" date="2022-10" db="EMBL/GenBank/DDBJ databases">
        <title>Luteolibacter sp. GHJ8, whole genome shotgun sequencing project.</title>
        <authorList>
            <person name="Zhao G."/>
            <person name="Shen L."/>
        </authorList>
    </citation>
    <scope>NUCLEOTIDE SEQUENCE</scope>
    <source>
        <strain evidence="2">GHJ8</strain>
    </source>
</reference>
<feature type="transmembrane region" description="Helical" evidence="1">
    <location>
        <begin position="42"/>
        <end position="65"/>
    </location>
</feature>
<sequence>MSFLPPVLLLASIGAMRPVFMIIMGVFLLLTVWRITRGTSGWAPRVLMAGALMLAFGYAVVMPLYQGGMIVPVSPDGGALFEHTASQIGWHLAKMVSMNCGWLLLGLGAAMHAGLFETEKSTAPIQVPISSSHEPVR</sequence>
<feature type="transmembrane region" description="Helical" evidence="1">
    <location>
        <begin position="96"/>
        <end position="116"/>
    </location>
</feature>
<comment type="caution">
    <text evidence="2">The sequence shown here is derived from an EMBL/GenBank/DDBJ whole genome shotgun (WGS) entry which is preliminary data.</text>
</comment>
<evidence type="ECO:0000313" key="3">
    <source>
        <dbReference type="Proteomes" id="UP001165653"/>
    </source>
</evidence>
<protein>
    <recommendedName>
        <fullName evidence="4">Transmembrane protein</fullName>
    </recommendedName>
</protein>
<accession>A0ABT3FWI7</accession>
<proteinExistence type="predicted"/>
<feature type="transmembrane region" description="Helical" evidence="1">
    <location>
        <begin position="6"/>
        <end position="30"/>
    </location>
</feature>
<dbReference type="RefSeq" id="WP_264509890.1">
    <property type="nucleotide sequence ID" value="NZ_JAPDDR010000001.1"/>
</dbReference>
<evidence type="ECO:0000313" key="2">
    <source>
        <dbReference type="EMBL" id="MCW1911953.1"/>
    </source>
</evidence>
<keyword evidence="1" id="KW-1133">Transmembrane helix</keyword>
<keyword evidence="3" id="KW-1185">Reference proteome</keyword>